<dbReference type="SUPFAM" id="SSF48403">
    <property type="entry name" value="Ankyrin repeat"/>
    <property type="match status" value="1"/>
</dbReference>
<evidence type="ECO:0000256" key="3">
    <source>
        <dbReference type="SAM" id="MobiDB-lite"/>
    </source>
</evidence>
<name>A0A9P6UZ51_9FUNG</name>
<dbReference type="Gene3D" id="1.10.510.10">
    <property type="entry name" value="Transferase(Phosphotransferase) domain 1"/>
    <property type="match status" value="1"/>
</dbReference>
<dbReference type="InterPro" id="IPR000719">
    <property type="entry name" value="Prot_kinase_dom"/>
</dbReference>
<dbReference type="Pfam" id="PF07714">
    <property type="entry name" value="PK_Tyr_Ser-Thr"/>
    <property type="match status" value="1"/>
</dbReference>
<feature type="region of interest" description="Disordered" evidence="3">
    <location>
        <begin position="1020"/>
        <end position="1052"/>
    </location>
</feature>
<feature type="region of interest" description="Disordered" evidence="3">
    <location>
        <begin position="936"/>
        <end position="957"/>
    </location>
</feature>
<organism evidence="5 6">
    <name type="scientific">Dissophora globulifera</name>
    <dbReference type="NCBI Taxonomy" id="979702"/>
    <lineage>
        <taxon>Eukaryota</taxon>
        <taxon>Fungi</taxon>
        <taxon>Fungi incertae sedis</taxon>
        <taxon>Mucoromycota</taxon>
        <taxon>Mortierellomycotina</taxon>
        <taxon>Mortierellomycetes</taxon>
        <taxon>Mortierellales</taxon>
        <taxon>Mortierellaceae</taxon>
        <taxon>Dissophora</taxon>
    </lineage>
</organism>
<dbReference type="SMART" id="SM00248">
    <property type="entry name" value="ANK"/>
    <property type="match status" value="4"/>
</dbReference>
<dbReference type="PROSITE" id="PS50011">
    <property type="entry name" value="PROTEIN_KINASE_DOM"/>
    <property type="match status" value="1"/>
</dbReference>
<sequence>MSDAANQPTSLNRRASIRTATPAVSRPAPRPVFTLEIEVEYITSSQQPIAANRASFRQLDIAEEDEEEEDPLDLPAGAQTPAQLQARNVQPPPIRNSTRPYPVSLPRQAPLAPMPQPAWNFPHVARSHHLDDAFASVYQPDLDSVSRGSPASSPPPAVAGTSRPGMVHSPGHAGYQVHAAIAHSDFRSSLVRHDETPALSSVGSQSDEDDDEAQSPVECLELVEADDGVEDEKYQSSDDSHPMESYDHDAISHGPPLGTPKSAEKPELETPETLTRERTRILQRRVVSRPRQIDFKDISNVQPLKRGGYGEIHTAEWSRLRVVLKRALPEHTEGVVQFEQELEILQRVHDYDFIVPFYGVTVDPRTNVRCMVMKQCTNGNLCTFLENYHDSLTWLERYRLSIEITKGLEFLHKSGFHHRDLHSGNILLDDKRTAMICDFGLSRSSTKEQTTDIAATVGVASFLAPERFPHVRPVYTAACDIYSLGVIFWHISSGRIPFASRLREPLLLQQLMTGHREEIVPGTPTEFRDLIVKCWDKKPAKRLKIDVVIAILQTLMAKPSEPIHQISTGFIMPGDTTSAALPIPPEIDARMGSLERASNTLNKMVFDIQDPLMKDLVTYIERTRAYFRNQGLSSEPYSSINPPKTPIYLCPLVGDIAALKYYLSRGSSHNNPINESSVQTGDTALHLACLFLESPMDTIKILVELGADINLENLQGYTPVMILVSSNTQYCYEALKFFVMRGARIPAYIRNPITPLNSAQMYALNLVNESRQIHLDGQARGAGATRNGGTGIGTAAAAAAATVALAQQERRSSKLRASLPVPNVYQERGGRKTDRIFAQGRPLIHVVAAMQEDYRILDCLCEAGLDPAMSFAGETALVAAAAHLRIKNVEWLLNHDLDISTEAGVQRAIKVVKMLHHYSLSSLSLPYATSGHGKSFSSSSSNGRIAGEPGHGPRDFPDDIRDLGKFSWAGVAYGEADRMSKDMVGPVLSLLEQWTGSRRISNRKDVATKLKLMYGSSMDPRASSVSVASTNSDSSGSSQGGSAPPVSGGYGQGYRQSMGWGALVHGTRSLRKSQRHVIDQVLNGKRSR</sequence>
<comment type="similarity">
    <text evidence="1">Belongs to the protein kinase superfamily. TKL Ser/Thr protein kinase family.</text>
</comment>
<dbReference type="EMBL" id="JAAAIP010000072">
    <property type="protein sequence ID" value="KAG0326834.1"/>
    <property type="molecule type" value="Genomic_DNA"/>
</dbReference>
<comment type="caution">
    <text evidence="5">The sequence shown here is derived from an EMBL/GenBank/DDBJ whole genome shotgun (WGS) entry which is preliminary data.</text>
</comment>
<dbReference type="PROSITE" id="PS50297">
    <property type="entry name" value="ANK_REP_REGION"/>
    <property type="match status" value="1"/>
</dbReference>
<dbReference type="InterPro" id="IPR036770">
    <property type="entry name" value="Ankyrin_rpt-contain_sf"/>
</dbReference>
<feature type="compositionally biased region" description="Basic and acidic residues" evidence="3">
    <location>
        <begin position="231"/>
        <end position="251"/>
    </location>
</feature>
<dbReference type="PROSITE" id="PS50088">
    <property type="entry name" value="ANK_REPEAT"/>
    <property type="match status" value="1"/>
</dbReference>
<keyword evidence="6" id="KW-1185">Reference proteome</keyword>
<feature type="domain" description="Protein kinase" evidence="4">
    <location>
        <begin position="298"/>
        <end position="556"/>
    </location>
</feature>
<dbReference type="SUPFAM" id="SSF56112">
    <property type="entry name" value="Protein kinase-like (PK-like)"/>
    <property type="match status" value="1"/>
</dbReference>
<feature type="compositionally biased region" description="Acidic residues" evidence="3">
    <location>
        <begin position="61"/>
        <end position="72"/>
    </location>
</feature>
<dbReference type="InterPro" id="IPR002110">
    <property type="entry name" value="Ankyrin_rpt"/>
</dbReference>
<protein>
    <recommendedName>
        <fullName evidence="4">Protein kinase domain-containing protein</fullName>
    </recommendedName>
</protein>
<dbReference type="GO" id="GO:0005524">
    <property type="term" value="F:ATP binding"/>
    <property type="evidence" value="ECO:0007669"/>
    <property type="project" value="InterPro"/>
</dbReference>
<feature type="region of interest" description="Disordered" evidence="3">
    <location>
        <begin position="48"/>
        <end position="100"/>
    </location>
</feature>
<feature type="repeat" description="ANK" evidence="2">
    <location>
        <begin position="680"/>
        <end position="714"/>
    </location>
</feature>
<dbReference type="InterPro" id="IPR051681">
    <property type="entry name" value="Ser/Thr_Kinases-Pseudokinases"/>
</dbReference>
<feature type="region of interest" description="Disordered" evidence="3">
    <location>
        <begin position="1"/>
        <end position="30"/>
    </location>
</feature>
<gene>
    <name evidence="5" type="ORF">BGZ99_008936</name>
</gene>
<feature type="region of interest" description="Disordered" evidence="3">
    <location>
        <begin position="223"/>
        <end position="274"/>
    </location>
</feature>
<feature type="region of interest" description="Disordered" evidence="3">
    <location>
        <begin position="1065"/>
        <end position="1088"/>
    </location>
</feature>
<dbReference type="Gene3D" id="1.25.40.20">
    <property type="entry name" value="Ankyrin repeat-containing domain"/>
    <property type="match status" value="2"/>
</dbReference>
<dbReference type="AlphaFoldDB" id="A0A9P6UZ51"/>
<dbReference type="InterPro" id="IPR001245">
    <property type="entry name" value="Ser-Thr/Tyr_kinase_cat_dom"/>
</dbReference>
<dbReference type="GO" id="GO:0004674">
    <property type="term" value="F:protein serine/threonine kinase activity"/>
    <property type="evidence" value="ECO:0007669"/>
    <property type="project" value="TreeGrafter"/>
</dbReference>
<dbReference type="Proteomes" id="UP000738325">
    <property type="component" value="Unassembled WGS sequence"/>
</dbReference>
<keyword evidence="2" id="KW-0040">ANK repeat</keyword>
<feature type="region of interest" description="Disordered" evidence="3">
    <location>
        <begin position="141"/>
        <end position="172"/>
    </location>
</feature>
<evidence type="ECO:0000259" key="4">
    <source>
        <dbReference type="PROSITE" id="PS50011"/>
    </source>
</evidence>
<feature type="compositionally biased region" description="Low complexity" evidence="3">
    <location>
        <begin position="1022"/>
        <end position="1047"/>
    </location>
</feature>
<feature type="compositionally biased region" description="Basic and acidic residues" evidence="3">
    <location>
        <begin position="262"/>
        <end position="274"/>
    </location>
</feature>
<dbReference type="OrthoDB" id="544350at2759"/>
<evidence type="ECO:0000313" key="6">
    <source>
        <dbReference type="Proteomes" id="UP000738325"/>
    </source>
</evidence>
<evidence type="ECO:0000313" key="5">
    <source>
        <dbReference type="EMBL" id="KAG0326834.1"/>
    </source>
</evidence>
<reference evidence="5" key="1">
    <citation type="journal article" date="2020" name="Fungal Divers.">
        <title>Resolving the Mortierellaceae phylogeny through synthesis of multi-gene phylogenetics and phylogenomics.</title>
        <authorList>
            <person name="Vandepol N."/>
            <person name="Liber J."/>
            <person name="Desiro A."/>
            <person name="Na H."/>
            <person name="Kennedy M."/>
            <person name="Barry K."/>
            <person name="Grigoriev I.V."/>
            <person name="Miller A.N."/>
            <person name="O'Donnell K."/>
            <person name="Stajich J.E."/>
            <person name="Bonito G."/>
        </authorList>
    </citation>
    <scope>NUCLEOTIDE SEQUENCE</scope>
    <source>
        <strain evidence="5">REB-010B</strain>
    </source>
</reference>
<evidence type="ECO:0000256" key="1">
    <source>
        <dbReference type="ARBA" id="ARBA00005843"/>
    </source>
</evidence>
<evidence type="ECO:0000256" key="2">
    <source>
        <dbReference type="PROSITE-ProRule" id="PRU00023"/>
    </source>
</evidence>
<dbReference type="InterPro" id="IPR011009">
    <property type="entry name" value="Kinase-like_dom_sf"/>
</dbReference>
<dbReference type="Pfam" id="PF12796">
    <property type="entry name" value="Ank_2"/>
    <property type="match status" value="1"/>
</dbReference>
<dbReference type="PANTHER" id="PTHR44329">
    <property type="entry name" value="SERINE/THREONINE-PROTEIN KINASE TNNI3K-RELATED"/>
    <property type="match status" value="1"/>
</dbReference>
<feature type="compositionally biased region" description="Polar residues" evidence="3">
    <location>
        <begin position="1"/>
        <end position="13"/>
    </location>
</feature>
<accession>A0A9P6UZ51</accession>
<proteinExistence type="inferred from homology"/>